<dbReference type="InterPro" id="IPR036271">
    <property type="entry name" value="Tet_transcr_reg_TetR-rel_C_sf"/>
</dbReference>
<dbReference type="Gene3D" id="1.10.357.10">
    <property type="entry name" value="Tetracycline Repressor, domain 2"/>
    <property type="match status" value="1"/>
</dbReference>
<sequence>MLDSDRAAPRTGEFQPCAAWLRLVTERLHEARTAQQMPESVDVEEEAWMIVSTLYGIYQLGQQLDTAAELAPRFERAWHQLLGGLGISGTSELIEAAKARAENSLTVLTKATSD</sequence>
<accession>A0A2N6PKF1</accession>
<evidence type="ECO:0000313" key="1">
    <source>
        <dbReference type="EMBL" id="PMB99153.1"/>
    </source>
</evidence>
<keyword evidence="2" id="KW-1185">Reference proteome</keyword>
<reference evidence="1 2" key="1">
    <citation type="submission" date="2017-09" db="EMBL/GenBank/DDBJ databases">
        <title>Bacterial strain isolated from the female urinary microbiota.</title>
        <authorList>
            <person name="Thomas-White K."/>
            <person name="Kumar N."/>
            <person name="Forster S."/>
            <person name="Putonti C."/>
            <person name="Lawley T."/>
            <person name="Wolfe A.J."/>
        </authorList>
    </citation>
    <scope>NUCLEOTIDE SEQUENCE [LARGE SCALE GENOMIC DNA]</scope>
    <source>
        <strain evidence="1 2">UMB0680</strain>
    </source>
</reference>
<dbReference type="EMBL" id="PNFZ01000001">
    <property type="protein sequence ID" value="PMB99153.1"/>
    <property type="molecule type" value="Genomic_DNA"/>
</dbReference>
<name>A0A2N6PKF1_9MICO</name>
<proteinExistence type="predicted"/>
<evidence type="ECO:0000313" key="2">
    <source>
        <dbReference type="Proteomes" id="UP000235703"/>
    </source>
</evidence>
<protein>
    <submittedName>
        <fullName evidence="1">Uncharacterized protein</fullName>
    </submittedName>
</protein>
<dbReference type="Proteomes" id="UP000235703">
    <property type="component" value="Unassembled WGS sequence"/>
</dbReference>
<dbReference type="SUPFAM" id="SSF48498">
    <property type="entry name" value="Tetracyclin repressor-like, C-terminal domain"/>
    <property type="match status" value="1"/>
</dbReference>
<gene>
    <name evidence="1" type="ORF">CJ198_01030</name>
</gene>
<comment type="caution">
    <text evidence="1">The sequence shown here is derived from an EMBL/GenBank/DDBJ whole genome shotgun (WGS) entry which is preliminary data.</text>
</comment>
<organism evidence="1 2">
    <name type="scientific">Brevibacterium luteolum</name>
    <dbReference type="NCBI Taxonomy" id="199591"/>
    <lineage>
        <taxon>Bacteria</taxon>
        <taxon>Bacillati</taxon>
        <taxon>Actinomycetota</taxon>
        <taxon>Actinomycetes</taxon>
        <taxon>Micrococcales</taxon>
        <taxon>Brevibacteriaceae</taxon>
        <taxon>Brevibacterium</taxon>
    </lineage>
</organism>
<dbReference type="AlphaFoldDB" id="A0A2N6PKF1"/>